<reference evidence="2" key="1">
    <citation type="submission" date="2020-01" db="EMBL/GenBank/DDBJ databases">
        <authorList>
            <consortium name="DOE Joint Genome Institute"/>
            <person name="Haridas S."/>
            <person name="Albert R."/>
            <person name="Binder M."/>
            <person name="Bloem J."/>
            <person name="Labutti K."/>
            <person name="Salamov A."/>
            <person name="Andreopoulos B."/>
            <person name="Baker S.E."/>
            <person name="Barry K."/>
            <person name="Bills G."/>
            <person name="Bluhm B.H."/>
            <person name="Cannon C."/>
            <person name="Castanera R."/>
            <person name="Culley D.E."/>
            <person name="Daum C."/>
            <person name="Ezra D."/>
            <person name="Gonzalez J.B."/>
            <person name="Henrissat B."/>
            <person name="Kuo A."/>
            <person name="Liang C."/>
            <person name="Lipzen A."/>
            <person name="Lutzoni F."/>
            <person name="Magnuson J."/>
            <person name="Mondo S."/>
            <person name="Nolan M."/>
            <person name="Ohm R."/>
            <person name="Pangilinan J."/>
            <person name="Park H.-J."/>
            <person name="Ramirez L."/>
            <person name="Alfaro M."/>
            <person name="Sun H."/>
            <person name="Tritt A."/>
            <person name="Yoshinaga Y."/>
            <person name="Zwiers L.-H."/>
            <person name="Turgeon B.G."/>
            <person name="Goodwin S.B."/>
            <person name="Spatafora J.W."/>
            <person name="Crous P.W."/>
            <person name="Grigoriev I.V."/>
        </authorList>
    </citation>
    <scope>NUCLEOTIDE SEQUENCE</scope>
    <source>
        <strain evidence="2">IPT5</strain>
    </source>
</reference>
<dbReference type="AlphaFoldDB" id="A0A6A7BJ08"/>
<dbReference type="PROSITE" id="PS51186">
    <property type="entry name" value="GNAT"/>
    <property type="match status" value="1"/>
</dbReference>
<dbReference type="InterPro" id="IPR052523">
    <property type="entry name" value="Trichothecene_AcTrans"/>
</dbReference>
<dbReference type="Pfam" id="PF00583">
    <property type="entry name" value="Acetyltransf_1"/>
    <property type="match status" value="1"/>
</dbReference>
<name>A0A6A7BJ08_9PLEO</name>
<feature type="domain" description="N-acetyltransferase" evidence="1">
    <location>
        <begin position="114"/>
        <end position="241"/>
    </location>
</feature>
<sequence length="241" mass="27354">MTANSLPNMFPTYHLRVAKYQDLPAIAAIWTAAFFDDEIIGQLMHPHRKQYPEDVYWFLLRGVREHFWDWRHQHMVVIATTQEKEGRIVERVAGAADWRRLGPGGCNRELIWADPILSCTGNLFAPILRWYHKVSMTAFPNRAADETQSNWLADAVAKSEQHWTGARAECWDLHICGVHPEFQLKGVGKQLAQWGIHEAAKEGDNIVASVLCGEKNRGFYQKAGFPLVAMKGEGGLALFTK</sequence>
<organism evidence="2 3">
    <name type="scientific">Plenodomus tracheiphilus IPT5</name>
    <dbReference type="NCBI Taxonomy" id="1408161"/>
    <lineage>
        <taxon>Eukaryota</taxon>
        <taxon>Fungi</taxon>
        <taxon>Dikarya</taxon>
        <taxon>Ascomycota</taxon>
        <taxon>Pezizomycotina</taxon>
        <taxon>Dothideomycetes</taxon>
        <taxon>Pleosporomycetidae</taxon>
        <taxon>Pleosporales</taxon>
        <taxon>Pleosporineae</taxon>
        <taxon>Leptosphaeriaceae</taxon>
        <taxon>Plenodomus</taxon>
    </lineage>
</organism>
<dbReference type="GO" id="GO:0016747">
    <property type="term" value="F:acyltransferase activity, transferring groups other than amino-acyl groups"/>
    <property type="evidence" value="ECO:0007669"/>
    <property type="project" value="InterPro"/>
</dbReference>
<accession>A0A6A7BJ08</accession>
<dbReference type="InterPro" id="IPR000182">
    <property type="entry name" value="GNAT_dom"/>
</dbReference>
<gene>
    <name evidence="2" type="ORF">T440DRAFT_210386</name>
</gene>
<dbReference type="InterPro" id="IPR016181">
    <property type="entry name" value="Acyl_CoA_acyltransferase"/>
</dbReference>
<dbReference type="EMBL" id="MU006291">
    <property type="protein sequence ID" value="KAF2855373.1"/>
    <property type="molecule type" value="Genomic_DNA"/>
</dbReference>
<dbReference type="CDD" id="cd04301">
    <property type="entry name" value="NAT_SF"/>
    <property type="match status" value="1"/>
</dbReference>
<protein>
    <recommendedName>
        <fullName evidence="1">N-acetyltransferase domain-containing protein</fullName>
    </recommendedName>
</protein>
<evidence type="ECO:0000313" key="3">
    <source>
        <dbReference type="Proteomes" id="UP000799423"/>
    </source>
</evidence>
<dbReference type="PANTHER" id="PTHR42791:SF16">
    <property type="entry name" value="N-ACETYLTRANSFERASE DOMAIN-CONTAINING PROTEIN"/>
    <property type="match status" value="1"/>
</dbReference>
<dbReference type="Proteomes" id="UP000799423">
    <property type="component" value="Unassembled WGS sequence"/>
</dbReference>
<dbReference type="SUPFAM" id="SSF55729">
    <property type="entry name" value="Acyl-CoA N-acyltransferases (Nat)"/>
    <property type="match status" value="1"/>
</dbReference>
<dbReference type="OrthoDB" id="2744543at2759"/>
<dbReference type="Gene3D" id="3.40.630.30">
    <property type="match status" value="1"/>
</dbReference>
<dbReference type="PANTHER" id="PTHR42791">
    <property type="entry name" value="GNAT FAMILY ACETYLTRANSFERASE"/>
    <property type="match status" value="1"/>
</dbReference>
<keyword evidence="3" id="KW-1185">Reference proteome</keyword>
<evidence type="ECO:0000313" key="2">
    <source>
        <dbReference type="EMBL" id="KAF2855373.1"/>
    </source>
</evidence>
<evidence type="ECO:0000259" key="1">
    <source>
        <dbReference type="PROSITE" id="PS51186"/>
    </source>
</evidence>
<proteinExistence type="predicted"/>